<keyword evidence="1" id="KW-0805">Transcription regulation</keyword>
<evidence type="ECO:0000313" key="6">
    <source>
        <dbReference type="EMBL" id="QIN29963.1"/>
    </source>
</evidence>
<dbReference type="SUPFAM" id="SSF46689">
    <property type="entry name" value="Homeodomain-like"/>
    <property type="match status" value="1"/>
</dbReference>
<dbReference type="KEGG" id="blut:EW640_12280"/>
<dbReference type="RefSeq" id="WP_243743440.1">
    <property type="nucleotide sequence ID" value="NZ_CP035810.1"/>
</dbReference>
<dbReference type="PROSITE" id="PS01124">
    <property type="entry name" value="HTH_ARAC_FAMILY_2"/>
    <property type="match status" value="1"/>
</dbReference>
<dbReference type="EMBL" id="CP035810">
    <property type="protein sequence ID" value="QIN29963.1"/>
    <property type="molecule type" value="Genomic_DNA"/>
</dbReference>
<dbReference type="InterPro" id="IPR009057">
    <property type="entry name" value="Homeodomain-like_sf"/>
</dbReference>
<sequence>MNAGIDERGHLTPQTLRLLRCPVSEAVADRVRWAWVPRWSLPDGQPLTQQVIEFPGGNLVVEPYETRFHPPEPAMSRRELTGDGWAIGLLLQPACGAALRRAPDLAEEMTAVSEQIRACMSADADDSTAQSAAGLLIAWAQQNLAAPDEDGRLLNAVVDHVESDPEILTSRQLAAAVGIGQRRLQRLVAQALGYSPTWLIRRRRLQDAAARIRAGESSAGLAAALGYADQAHFQRDFKTVTGQTPGAYRGLGSGGYRSGGENRLGNGT</sequence>
<keyword evidence="2" id="KW-0238">DNA-binding</keyword>
<evidence type="ECO:0000259" key="5">
    <source>
        <dbReference type="PROSITE" id="PS01124"/>
    </source>
</evidence>
<evidence type="ECO:0000256" key="4">
    <source>
        <dbReference type="SAM" id="MobiDB-lite"/>
    </source>
</evidence>
<dbReference type="InterPro" id="IPR050204">
    <property type="entry name" value="AraC_XylS_family_regulators"/>
</dbReference>
<dbReference type="PANTHER" id="PTHR46796">
    <property type="entry name" value="HTH-TYPE TRANSCRIPTIONAL ACTIVATOR RHAS-RELATED"/>
    <property type="match status" value="1"/>
</dbReference>
<feature type="region of interest" description="Disordered" evidence="4">
    <location>
        <begin position="248"/>
        <end position="268"/>
    </location>
</feature>
<evidence type="ECO:0000256" key="2">
    <source>
        <dbReference type="ARBA" id="ARBA00023125"/>
    </source>
</evidence>
<evidence type="ECO:0000256" key="3">
    <source>
        <dbReference type="ARBA" id="ARBA00023163"/>
    </source>
</evidence>
<accession>A0A6G8KZB3</accession>
<evidence type="ECO:0000256" key="1">
    <source>
        <dbReference type="ARBA" id="ARBA00023015"/>
    </source>
</evidence>
<evidence type="ECO:0000313" key="7">
    <source>
        <dbReference type="Proteomes" id="UP000501518"/>
    </source>
</evidence>
<dbReference type="GO" id="GO:0043565">
    <property type="term" value="F:sequence-specific DNA binding"/>
    <property type="evidence" value="ECO:0007669"/>
    <property type="project" value="InterPro"/>
</dbReference>
<proteinExistence type="predicted"/>
<feature type="compositionally biased region" description="Gly residues" evidence="4">
    <location>
        <begin position="249"/>
        <end position="258"/>
    </location>
</feature>
<reference evidence="6 7" key="1">
    <citation type="submission" date="2019-02" db="EMBL/GenBank/DDBJ databases">
        <title>Complete Genome Sequence and Methylome Analysis of Brevibacterium luteolum NEB1784.</title>
        <authorList>
            <person name="Fomenkov A."/>
            <person name="Roberts R.J."/>
        </authorList>
    </citation>
    <scope>NUCLEOTIDE SEQUENCE [LARGE SCALE GENOMIC DNA]</scope>
    <source>
        <strain evidence="6 7">NEB1784</strain>
    </source>
</reference>
<keyword evidence="3" id="KW-0804">Transcription</keyword>
<dbReference type="Pfam" id="PF12833">
    <property type="entry name" value="HTH_18"/>
    <property type="match status" value="1"/>
</dbReference>
<protein>
    <submittedName>
        <fullName evidence="6">AraC family transcriptional regulator</fullName>
    </submittedName>
</protein>
<dbReference type="Proteomes" id="UP000501518">
    <property type="component" value="Chromosome"/>
</dbReference>
<dbReference type="GO" id="GO:0003700">
    <property type="term" value="F:DNA-binding transcription factor activity"/>
    <property type="evidence" value="ECO:0007669"/>
    <property type="project" value="InterPro"/>
</dbReference>
<feature type="domain" description="HTH araC/xylS-type" evidence="5">
    <location>
        <begin position="151"/>
        <end position="251"/>
    </location>
</feature>
<dbReference type="Gene3D" id="1.10.10.60">
    <property type="entry name" value="Homeodomain-like"/>
    <property type="match status" value="1"/>
</dbReference>
<organism evidence="6 7">
    <name type="scientific">Brevibacterium luteolum</name>
    <dbReference type="NCBI Taxonomy" id="199591"/>
    <lineage>
        <taxon>Bacteria</taxon>
        <taxon>Bacillati</taxon>
        <taxon>Actinomycetota</taxon>
        <taxon>Actinomycetes</taxon>
        <taxon>Micrococcales</taxon>
        <taxon>Brevibacteriaceae</taxon>
        <taxon>Brevibacterium</taxon>
    </lineage>
</organism>
<dbReference type="SMART" id="SM00342">
    <property type="entry name" value="HTH_ARAC"/>
    <property type="match status" value="1"/>
</dbReference>
<dbReference type="InterPro" id="IPR018060">
    <property type="entry name" value="HTH_AraC"/>
</dbReference>
<name>A0A6G8KZB3_9MICO</name>
<dbReference type="AlphaFoldDB" id="A0A6G8KZB3"/>
<gene>
    <name evidence="6" type="ORF">EW640_12280</name>
</gene>